<evidence type="ECO:0000313" key="3">
    <source>
        <dbReference type="EMBL" id="ABJ86438.1"/>
    </source>
</evidence>
<dbReference type="InterPro" id="IPR052159">
    <property type="entry name" value="Competence_DNA_uptake"/>
</dbReference>
<dbReference type="KEGG" id="sus:Acid_5491"/>
<dbReference type="InParanoid" id="Q01V77"/>
<protein>
    <submittedName>
        <fullName evidence="3">Beta-lactamase domain protein</fullName>
    </submittedName>
</protein>
<sequence length="340" mass="36655" precursor="true">MCTKLIAVFALFSAALLPAASKNMEIYWIDAEGGAATLIVAPGGASMLVDTANRTPDDHDAKRIFAAAQQAGLTKIDILLTTHFHADHIGSMAALAKMIPIEMYMDHGESVELARPQVAASYKAYEELSAGKRKILKAGDRIPLKGVDVEVIMSAGQAITRALKGAGAKNAACADFKEHPPEQDPDNDQSVGFLLKFGKFDFIDMGDLTWNYEQKLVCPVNSIGTVDLFQTTHHGLERSNSPQFVWAIQPKVAVMNNGPRKGGPAVVFETLRKSPGLEDIWQGHLALGTPKEVNSDEKMIGNLGPSADCPGNLLKLSVAPDGKYTMTNPRTGYSKTYESK</sequence>
<dbReference type="STRING" id="234267.Acid_5491"/>
<dbReference type="InterPro" id="IPR001279">
    <property type="entry name" value="Metallo-B-lactamas"/>
</dbReference>
<organism evidence="3">
    <name type="scientific">Solibacter usitatus (strain Ellin6076)</name>
    <dbReference type="NCBI Taxonomy" id="234267"/>
    <lineage>
        <taxon>Bacteria</taxon>
        <taxon>Pseudomonadati</taxon>
        <taxon>Acidobacteriota</taxon>
        <taxon>Terriglobia</taxon>
        <taxon>Bryobacterales</taxon>
        <taxon>Solibacteraceae</taxon>
        <taxon>Candidatus Solibacter</taxon>
    </lineage>
</organism>
<name>Q01V77_SOLUE</name>
<dbReference type="SUPFAM" id="SSF56281">
    <property type="entry name" value="Metallo-hydrolase/oxidoreductase"/>
    <property type="match status" value="1"/>
</dbReference>
<feature type="signal peptide" evidence="1">
    <location>
        <begin position="1"/>
        <end position="19"/>
    </location>
</feature>
<dbReference type="Gene3D" id="3.60.15.10">
    <property type="entry name" value="Ribonuclease Z/Hydroxyacylglutathione hydrolase-like"/>
    <property type="match status" value="1"/>
</dbReference>
<keyword evidence="1" id="KW-0732">Signal</keyword>
<dbReference type="Pfam" id="PF00753">
    <property type="entry name" value="Lactamase_B"/>
    <property type="match status" value="1"/>
</dbReference>
<dbReference type="eggNOG" id="COG2333">
    <property type="taxonomic scope" value="Bacteria"/>
</dbReference>
<dbReference type="EMBL" id="CP000473">
    <property type="protein sequence ID" value="ABJ86438.1"/>
    <property type="molecule type" value="Genomic_DNA"/>
</dbReference>
<proteinExistence type="predicted"/>
<gene>
    <name evidence="3" type="ordered locus">Acid_5491</name>
</gene>
<dbReference type="PANTHER" id="PTHR30619:SF1">
    <property type="entry name" value="RECOMBINATION PROTEIN 2"/>
    <property type="match status" value="1"/>
</dbReference>
<evidence type="ECO:0000256" key="1">
    <source>
        <dbReference type="SAM" id="SignalP"/>
    </source>
</evidence>
<dbReference type="AlphaFoldDB" id="Q01V77"/>
<dbReference type="HOGENOM" id="CLU_764738_0_0_0"/>
<dbReference type="OrthoDB" id="9761531at2"/>
<dbReference type="InterPro" id="IPR036866">
    <property type="entry name" value="RibonucZ/Hydroxyglut_hydro"/>
</dbReference>
<dbReference type="SMART" id="SM00849">
    <property type="entry name" value="Lactamase_B"/>
    <property type="match status" value="1"/>
</dbReference>
<feature type="domain" description="Metallo-beta-lactamase" evidence="2">
    <location>
        <begin position="33"/>
        <end position="233"/>
    </location>
</feature>
<accession>Q01V77</accession>
<dbReference type="PANTHER" id="PTHR30619">
    <property type="entry name" value="DNA INTERNALIZATION/COMPETENCE PROTEIN COMEC/REC2"/>
    <property type="match status" value="1"/>
</dbReference>
<evidence type="ECO:0000259" key="2">
    <source>
        <dbReference type="SMART" id="SM00849"/>
    </source>
</evidence>
<feature type="chain" id="PRO_5004162511" evidence="1">
    <location>
        <begin position="20"/>
        <end position="340"/>
    </location>
</feature>
<reference evidence="3" key="1">
    <citation type="submission" date="2006-10" db="EMBL/GenBank/DDBJ databases">
        <title>Complete sequence of Solibacter usitatus Ellin6076.</title>
        <authorList>
            <consortium name="US DOE Joint Genome Institute"/>
            <person name="Copeland A."/>
            <person name="Lucas S."/>
            <person name="Lapidus A."/>
            <person name="Barry K."/>
            <person name="Detter J.C."/>
            <person name="Glavina del Rio T."/>
            <person name="Hammon N."/>
            <person name="Israni S."/>
            <person name="Dalin E."/>
            <person name="Tice H."/>
            <person name="Pitluck S."/>
            <person name="Thompson L.S."/>
            <person name="Brettin T."/>
            <person name="Bruce D."/>
            <person name="Han C."/>
            <person name="Tapia R."/>
            <person name="Gilna P."/>
            <person name="Schmutz J."/>
            <person name="Larimer F."/>
            <person name="Land M."/>
            <person name="Hauser L."/>
            <person name="Kyrpides N."/>
            <person name="Mikhailova N."/>
            <person name="Janssen P.H."/>
            <person name="Kuske C.R."/>
            <person name="Richardson P."/>
        </authorList>
    </citation>
    <scope>NUCLEOTIDE SEQUENCE</scope>
    <source>
        <strain evidence="3">Ellin6076</strain>
    </source>
</reference>